<evidence type="ECO:0000256" key="7">
    <source>
        <dbReference type="ARBA" id="ARBA00023136"/>
    </source>
</evidence>
<sequence>MEVQRSPVGLNLKPRWALTPAGGVDVVALGLLALGLCVLFLPTLVDVARTIWTRDEQGHGPIILAVTAWLVYRKRDELFALEPSPSPLAGSLWLALGLLMFVLGRSQAVLLLSMGALIPVLIALLLLLIGPAAVRLLWFPLFFLLFMVPLPATLVIAVTTPLKSAVSAVASALLYHLGYPVGRSGVVLTVGPYQLLVADACAGLNSMFTLEALGLLYMNVMSYASKARNLAMAIAIVPISFVANIVRVCILVLVTYHFGDEAGQGFVHGFAGMVLFLVALTLILAFDHGMTGLVRRVKRLGKA</sequence>
<keyword evidence="4 8" id="KW-0812">Transmembrane</keyword>
<evidence type="ECO:0000313" key="9">
    <source>
        <dbReference type="EMBL" id="MEO3693379.1"/>
    </source>
</evidence>
<feature type="transmembrane region" description="Helical" evidence="8">
    <location>
        <begin position="136"/>
        <end position="158"/>
    </location>
</feature>
<keyword evidence="10" id="KW-1185">Reference proteome</keyword>
<keyword evidence="6 8" id="KW-1133">Transmembrane helix</keyword>
<feature type="transmembrane region" description="Helical" evidence="8">
    <location>
        <begin position="26"/>
        <end position="45"/>
    </location>
</feature>
<evidence type="ECO:0000256" key="3">
    <source>
        <dbReference type="ARBA" id="ARBA00022670"/>
    </source>
</evidence>
<name>A0ABV0G6M5_9BURK</name>
<organism evidence="9 10">
    <name type="scientific">Roseateles paludis</name>
    <dbReference type="NCBI Taxonomy" id="3145238"/>
    <lineage>
        <taxon>Bacteria</taxon>
        <taxon>Pseudomonadati</taxon>
        <taxon>Pseudomonadota</taxon>
        <taxon>Betaproteobacteria</taxon>
        <taxon>Burkholderiales</taxon>
        <taxon>Sphaerotilaceae</taxon>
        <taxon>Roseateles</taxon>
    </lineage>
</organism>
<dbReference type="EMBL" id="JBDPZD010000006">
    <property type="protein sequence ID" value="MEO3693379.1"/>
    <property type="molecule type" value="Genomic_DNA"/>
</dbReference>
<keyword evidence="3" id="KW-0645">Protease</keyword>
<feature type="transmembrane region" description="Helical" evidence="8">
    <location>
        <begin position="230"/>
        <end position="254"/>
    </location>
</feature>
<feature type="transmembrane region" description="Helical" evidence="8">
    <location>
        <begin position="193"/>
        <end position="218"/>
    </location>
</feature>
<evidence type="ECO:0000256" key="2">
    <source>
        <dbReference type="ARBA" id="ARBA00022475"/>
    </source>
</evidence>
<dbReference type="Proteomes" id="UP001495147">
    <property type="component" value="Unassembled WGS sequence"/>
</dbReference>
<accession>A0ABV0G6M5</accession>
<evidence type="ECO:0000256" key="1">
    <source>
        <dbReference type="ARBA" id="ARBA00004651"/>
    </source>
</evidence>
<evidence type="ECO:0000256" key="5">
    <source>
        <dbReference type="ARBA" id="ARBA00022801"/>
    </source>
</evidence>
<keyword evidence="2" id="KW-1003">Cell membrane</keyword>
<dbReference type="NCBIfam" id="TIGR03113">
    <property type="entry name" value="exosort_XrtB"/>
    <property type="match status" value="1"/>
</dbReference>
<evidence type="ECO:0000256" key="4">
    <source>
        <dbReference type="ARBA" id="ARBA00022692"/>
    </source>
</evidence>
<dbReference type="NCBIfam" id="TIGR02602">
    <property type="entry name" value="8TM_EpsH"/>
    <property type="match status" value="1"/>
</dbReference>
<feature type="transmembrane region" description="Helical" evidence="8">
    <location>
        <begin position="84"/>
        <end position="103"/>
    </location>
</feature>
<proteinExistence type="predicted"/>
<dbReference type="InterPro" id="IPR019127">
    <property type="entry name" value="Exosortase"/>
</dbReference>
<gene>
    <name evidence="9" type="primary">xrtB</name>
    <name evidence="9" type="ORF">ABDJ85_18050</name>
</gene>
<feature type="transmembrane region" description="Helical" evidence="8">
    <location>
        <begin position="266"/>
        <end position="286"/>
    </location>
</feature>
<evidence type="ECO:0000256" key="8">
    <source>
        <dbReference type="SAM" id="Phobius"/>
    </source>
</evidence>
<protein>
    <submittedName>
        <fullName evidence="9">Exosortase B</fullName>
    </submittedName>
</protein>
<comment type="subcellular location">
    <subcellularLocation>
        <location evidence="1">Cell membrane</location>
        <topology evidence="1">Multi-pass membrane protein</topology>
    </subcellularLocation>
</comment>
<dbReference type="InterPro" id="IPR017544">
    <property type="entry name" value="Exosortase-2"/>
</dbReference>
<feature type="transmembrane region" description="Helical" evidence="8">
    <location>
        <begin position="165"/>
        <end position="181"/>
    </location>
</feature>
<dbReference type="Pfam" id="PF09721">
    <property type="entry name" value="Exosortase_EpsH"/>
    <property type="match status" value="1"/>
</dbReference>
<evidence type="ECO:0000256" key="6">
    <source>
        <dbReference type="ARBA" id="ARBA00022989"/>
    </source>
</evidence>
<dbReference type="InterPro" id="IPR026392">
    <property type="entry name" value="Exo/Archaeosortase_dom"/>
</dbReference>
<dbReference type="RefSeq" id="WP_347706188.1">
    <property type="nucleotide sequence ID" value="NZ_JBDPZD010000006.1"/>
</dbReference>
<feature type="transmembrane region" description="Helical" evidence="8">
    <location>
        <begin position="110"/>
        <end position="130"/>
    </location>
</feature>
<evidence type="ECO:0000313" key="10">
    <source>
        <dbReference type="Proteomes" id="UP001495147"/>
    </source>
</evidence>
<feature type="transmembrane region" description="Helical" evidence="8">
    <location>
        <begin position="57"/>
        <end position="72"/>
    </location>
</feature>
<reference evidence="9 10" key="1">
    <citation type="submission" date="2024-05" db="EMBL/GenBank/DDBJ databases">
        <title>Roseateles sp. DJS-2-20 16S ribosomal RNA gene Genome sequencing and assembly.</title>
        <authorList>
            <person name="Woo H."/>
        </authorList>
    </citation>
    <scope>NUCLEOTIDE SEQUENCE [LARGE SCALE GENOMIC DNA]</scope>
    <source>
        <strain evidence="9 10">DJS-2-20</strain>
    </source>
</reference>
<dbReference type="InterPro" id="IPR013426">
    <property type="entry name" value="EpsH-like"/>
</dbReference>
<comment type="caution">
    <text evidence="9">The sequence shown here is derived from an EMBL/GenBank/DDBJ whole genome shotgun (WGS) entry which is preliminary data.</text>
</comment>
<keyword evidence="5" id="KW-0378">Hydrolase</keyword>
<keyword evidence="7 8" id="KW-0472">Membrane</keyword>
<dbReference type="NCBIfam" id="TIGR04178">
    <property type="entry name" value="exo_archaeo"/>
    <property type="match status" value="1"/>
</dbReference>